<feature type="compositionally biased region" description="Acidic residues" evidence="1">
    <location>
        <begin position="166"/>
        <end position="182"/>
    </location>
</feature>
<reference evidence="2 3" key="1">
    <citation type="journal article" date="2019" name="Sci. Rep.">
        <title>A multi-omics analysis of the grapevine pathogen Lasiodiplodia theobromae reveals that temperature affects the expression of virulence- and pathogenicity-related genes.</title>
        <authorList>
            <person name="Felix C."/>
            <person name="Meneses R."/>
            <person name="Goncalves M.F.M."/>
            <person name="Tilleman L."/>
            <person name="Duarte A.S."/>
            <person name="Jorrin-Novo J.V."/>
            <person name="Van de Peer Y."/>
            <person name="Deforce D."/>
            <person name="Van Nieuwerburgh F."/>
            <person name="Esteves A.C."/>
            <person name="Alves A."/>
        </authorList>
    </citation>
    <scope>NUCLEOTIDE SEQUENCE [LARGE SCALE GENOMIC DNA]</scope>
    <source>
        <strain evidence="2 3">LA-SOL3</strain>
    </source>
</reference>
<evidence type="ECO:0000313" key="3">
    <source>
        <dbReference type="Proteomes" id="UP000325902"/>
    </source>
</evidence>
<sequence>MARTTQILRERSNGLSGNHFEEAQEPRNYKEHDDPTPISNSMSQISEKPDTFGQQSSDQTNKRKRGDMPQRRERSKRLRRTPVSYADPEDTDDSAFYESDEDGEGIVTRKIQKPKADRPLPKRKIFPFLSLPRELRDIIYDYALGCPTAVETTDEIKQSNKSNQTDENDETDGDNQTDESNETNEANETNDNSTPTATTSTSSSNVVRIEEIYVGFRKRTIRVEDRLDLSRRPDGTRVPWRDHSDDDIGYSVDELKPAPLATGLLAVCRQVRAEAAPVLYGGTRFRFANSNALLTFVARLSRGTRGMLRDVRLLEWYRYRSMCQGYDKAAFELLADGVTGVKAIQFPADSCASDVCRNAWPWLEAIAREREGGLESVLEMLMAGIEEWGDEYQVGGERRTSFAEQFMSKMTKPAKKQAELAD</sequence>
<gene>
    <name evidence="2" type="ORF">DBV05_g5084</name>
</gene>
<name>A0A5N5DEN4_9PEZI</name>
<evidence type="ECO:0000313" key="2">
    <source>
        <dbReference type="EMBL" id="KAB2576306.1"/>
    </source>
</evidence>
<feature type="compositionally biased region" description="Polar residues" evidence="1">
    <location>
        <begin position="37"/>
        <end position="59"/>
    </location>
</feature>
<dbReference type="OrthoDB" id="5397846at2759"/>
<feature type="compositionally biased region" description="Basic and acidic residues" evidence="1">
    <location>
        <begin position="19"/>
        <end position="35"/>
    </location>
</feature>
<comment type="caution">
    <text evidence="2">The sequence shown here is derived from an EMBL/GenBank/DDBJ whole genome shotgun (WGS) entry which is preliminary data.</text>
</comment>
<feature type="region of interest" description="Disordered" evidence="1">
    <location>
        <begin position="1"/>
        <end position="115"/>
    </location>
</feature>
<keyword evidence="3" id="KW-1185">Reference proteome</keyword>
<feature type="compositionally biased region" description="Low complexity" evidence="1">
    <location>
        <begin position="183"/>
        <end position="204"/>
    </location>
</feature>
<dbReference type="AlphaFoldDB" id="A0A5N5DEN4"/>
<evidence type="ECO:0000256" key="1">
    <source>
        <dbReference type="SAM" id="MobiDB-lite"/>
    </source>
</evidence>
<protein>
    <submittedName>
        <fullName evidence="2">Uncharacterized protein</fullName>
    </submittedName>
</protein>
<dbReference type="EMBL" id="VCHE01000025">
    <property type="protein sequence ID" value="KAB2576306.1"/>
    <property type="molecule type" value="Genomic_DNA"/>
</dbReference>
<dbReference type="Proteomes" id="UP000325902">
    <property type="component" value="Unassembled WGS sequence"/>
</dbReference>
<dbReference type="PANTHER" id="PTHR38790">
    <property type="entry name" value="2EXR DOMAIN-CONTAINING PROTEIN-RELATED"/>
    <property type="match status" value="1"/>
</dbReference>
<organism evidence="2 3">
    <name type="scientific">Lasiodiplodia theobromae</name>
    <dbReference type="NCBI Taxonomy" id="45133"/>
    <lineage>
        <taxon>Eukaryota</taxon>
        <taxon>Fungi</taxon>
        <taxon>Dikarya</taxon>
        <taxon>Ascomycota</taxon>
        <taxon>Pezizomycotina</taxon>
        <taxon>Dothideomycetes</taxon>
        <taxon>Dothideomycetes incertae sedis</taxon>
        <taxon>Botryosphaeriales</taxon>
        <taxon>Botryosphaeriaceae</taxon>
        <taxon>Lasiodiplodia</taxon>
    </lineage>
</organism>
<proteinExistence type="predicted"/>
<feature type="region of interest" description="Disordered" evidence="1">
    <location>
        <begin position="154"/>
        <end position="204"/>
    </location>
</feature>
<feature type="compositionally biased region" description="Acidic residues" evidence="1">
    <location>
        <begin position="87"/>
        <end position="104"/>
    </location>
</feature>
<accession>A0A5N5DEN4</accession>